<dbReference type="PROSITE" id="PS00108">
    <property type="entry name" value="PROTEIN_KINASE_ST"/>
    <property type="match status" value="1"/>
</dbReference>
<evidence type="ECO:0000256" key="6">
    <source>
        <dbReference type="SAM" id="MobiDB-lite"/>
    </source>
</evidence>
<dbReference type="EC" id="2.7.11.1" evidence="8"/>
<dbReference type="PANTHER" id="PTHR43289">
    <property type="entry name" value="MITOGEN-ACTIVATED PROTEIN KINASE KINASE KINASE 20-RELATED"/>
    <property type="match status" value="1"/>
</dbReference>
<evidence type="ECO:0000313" key="9">
    <source>
        <dbReference type="Proteomes" id="UP000319576"/>
    </source>
</evidence>
<evidence type="ECO:0000256" key="5">
    <source>
        <dbReference type="PROSITE-ProRule" id="PRU10141"/>
    </source>
</evidence>
<evidence type="ECO:0000256" key="1">
    <source>
        <dbReference type="ARBA" id="ARBA00022679"/>
    </source>
</evidence>
<dbReference type="CDD" id="cd14014">
    <property type="entry name" value="STKc_PknB_like"/>
    <property type="match status" value="1"/>
</dbReference>
<feature type="region of interest" description="Disordered" evidence="6">
    <location>
        <begin position="1"/>
        <end position="23"/>
    </location>
</feature>
<dbReference type="Pfam" id="PF00069">
    <property type="entry name" value="Pkinase"/>
    <property type="match status" value="1"/>
</dbReference>
<dbReference type="InterPro" id="IPR001680">
    <property type="entry name" value="WD40_rpt"/>
</dbReference>
<dbReference type="Proteomes" id="UP000319576">
    <property type="component" value="Chromosome"/>
</dbReference>
<feature type="region of interest" description="Disordered" evidence="6">
    <location>
        <begin position="195"/>
        <end position="231"/>
    </location>
</feature>
<dbReference type="Gene3D" id="1.10.510.10">
    <property type="entry name" value="Transferase(Phosphotransferase) domain 1"/>
    <property type="match status" value="1"/>
</dbReference>
<feature type="compositionally biased region" description="Low complexity" evidence="6">
    <location>
        <begin position="197"/>
        <end position="207"/>
    </location>
</feature>
<organism evidence="8 9">
    <name type="scientific">Urbifossiella limnaea</name>
    <dbReference type="NCBI Taxonomy" id="2528023"/>
    <lineage>
        <taxon>Bacteria</taxon>
        <taxon>Pseudomonadati</taxon>
        <taxon>Planctomycetota</taxon>
        <taxon>Planctomycetia</taxon>
        <taxon>Gemmatales</taxon>
        <taxon>Gemmataceae</taxon>
        <taxon>Urbifossiella</taxon>
    </lineage>
</organism>
<evidence type="ECO:0000313" key="8">
    <source>
        <dbReference type="EMBL" id="QDU24142.1"/>
    </source>
</evidence>
<dbReference type="SMART" id="SM00220">
    <property type="entry name" value="S_TKc"/>
    <property type="match status" value="1"/>
</dbReference>
<proteinExistence type="predicted"/>
<evidence type="ECO:0000256" key="2">
    <source>
        <dbReference type="ARBA" id="ARBA00022741"/>
    </source>
</evidence>
<keyword evidence="1 8" id="KW-0808">Transferase</keyword>
<dbReference type="GO" id="GO:0004674">
    <property type="term" value="F:protein serine/threonine kinase activity"/>
    <property type="evidence" value="ECO:0007669"/>
    <property type="project" value="UniProtKB-EC"/>
</dbReference>
<dbReference type="InterPro" id="IPR011009">
    <property type="entry name" value="Kinase-like_dom_sf"/>
</dbReference>
<dbReference type="InterPro" id="IPR017441">
    <property type="entry name" value="Protein_kinase_ATP_BS"/>
</dbReference>
<feature type="domain" description="Protein kinase" evidence="7">
    <location>
        <begin position="62"/>
        <end position="350"/>
    </location>
</feature>
<feature type="compositionally biased region" description="Pro residues" evidence="6">
    <location>
        <begin position="208"/>
        <end position="222"/>
    </location>
</feature>
<evidence type="ECO:0000256" key="3">
    <source>
        <dbReference type="ARBA" id="ARBA00022777"/>
    </source>
</evidence>
<feature type="compositionally biased region" description="Polar residues" evidence="6">
    <location>
        <begin position="1"/>
        <end position="10"/>
    </location>
</feature>
<evidence type="ECO:0000256" key="4">
    <source>
        <dbReference type="ARBA" id="ARBA00022840"/>
    </source>
</evidence>
<sequence length="1148" mass="121023">MTLSPITPNHPSARPPGGLPRRDSLTSVVESLRDRAELTDRGGADVTPRGARARAVPVVLGFEILEEIGAGGMGVVYRARELALNRVVALKMIRPDARPGDRPTDRDLVRFQAEAEAVAAVKHPNVVEVYSSSRAGDQPYFVMEFVAGGSLAARLAAGPLPPAEAARLVAAVARGVHAAHEAGIVHRDIKPGNILLDGPAAGEKPGAGPDPDPGPRTVPHPSPKVSDFGLARRVAPGDDGATRTAVPLGTPAYMAPEQALGEGRFVGPEADVYALGVVLYECLTGRRPFDDDDPVRTLQLVAHATPPPPRAVAAGVPPDLDLVCRKCMARVPRDRYATAAELADDLDRFLAGRPVTARPAGLVERLWRWCKREPALATASGVAALALAGLAAGGVWYARAVGVAKAKAVGADGARQVAVERQLRAEELARVNAYHALFTRAREAIADQEPGWTWQATDDLTAAARLALPPGVRDEAGLRTALAAALGGIDARPVRALAPGFWPRGVAFHPNGRWVVLAQNLADTTFTTTPMAVRVVDAQTGADVRTLTFPARLGEWANLRPDQARSVAVSPDGRWVVVGTRSGYLHRWDLAAPAAAAVSWSLDNPGGEAHWVEFAADGRSLYAVCAVTSRPAPARSTVTRWAVGTWERAAVYERGDKVYGLAVGPAGGWVAVSTHATIRFLDPDSLRPAHEMSAPGTAALAAAPDGSTLAFAAEDAIHLADVAERKVVRVLREPGERTAHGGEITALRFDPAGRLLASGSEWDKHVKLWSVATGRRVADLRVEGAPATPAFDPSGRLVAVAAGPAARLVEINGLREHQPVAVHGHPLLGVALAADGRTLACLARTESSGRVARLSVWDLDAPHRLTPAALPEGVRTVRHDEPRATEGWVAVDPAGEWVAAAARRYAEVYRRAGGGYDRVIRGDLPSAGACRLGAGGRLWALDGADVATAAAPGFDRFARWSNEVPGRATGLKGMRCLAVGATRVLVGGIDGAVRCFDAAGPAPGADLRPAAVWTVESRVAVRAVAIAPGEDVAVATTDTGRGYVLRLSDGHVLAAWQPHRDVAAAVAFLGRNTFATGGFDRTVRVWRWDADRVEELFALRTPAAVRELTASADGRRLVVRCEGDYAARLWDLPALRARFADAGVPLGE</sequence>
<dbReference type="GO" id="GO:0005524">
    <property type="term" value="F:ATP binding"/>
    <property type="evidence" value="ECO:0007669"/>
    <property type="project" value="UniProtKB-UniRule"/>
</dbReference>
<dbReference type="InterPro" id="IPR011041">
    <property type="entry name" value="Quinoprot_gluc/sorb_DH_b-prop"/>
</dbReference>
<dbReference type="Gene3D" id="2.130.10.10">
    <property type="entry name" value="YVTN repeat-like/Quinoprotein amine dehydrogenase"/>
    <property type="match status" value="3"/>
</dbReference>
<dbReference type="InterPro" id="IPR011047">
    <property type="entry name" value="Quinoprotein_ADH-like_sf"/>
</dbReference>
<dbReference type="AlphaFoldDB" id="A0A517Y347"/>
<name>A0A517Y347_9BACT</name>
<dbReference type="PROSITE" id="PS50011">
    <property type="entry name" value="PROTEIN_KINASE_DOM"/>
    <property type="match status" value="1"/>
</dbReference>
<dbReference type="OrthoDB" id="257131at2"/>
<dbReference type="SMART" id="SM00320">
    <property type="entry name" value="WD40"/>
    <property type="match status" value="7"/>
</dbReference>
<dbReference type="SUPFAM" id="SSF56112">
    <property type="entry name" value="Protein kinase-like (PK-like)"/>
    <property type="match status" value="1"/>
</dbReference>
<gene>
    <name evidence="8" type="primary">pknB_66</name>
    <name evidence="8" type="ORF">ETAA1_61560</name>
</gene>
<dbReference type="RefSeq" id="WP_145244330.1">
    <property type="nucleotide sequence ID" value="NZ_CP036273.1"/>
</dbReference>
<dbReference type="SUPFAM" id="SSF50998">
    <property type="entry name" value="Quinoprotein alcohol dehydrogenase-like"/>
    <property type="match status" value="1"/>
</dbReference>
<keyword evidence="9" id="KW-1185">Reference proteome</keyword>
<feature type="binding site" evidence="5">
    <location>
        <position position="91"/>
    </location>
    <ligand>
        <name>ATP</name>
        <dbReference type="ChEBI" id="CHEBI:30616"/>
    </ligand>
</feature>
<dbReference type="PROSITE" id="PS00107">
    <property type="entry name" value="PROTEIN_KINASE_ATP"/>
    <property type="match status" value="1"/>
</dbReference>
<accession>A0A517Y347</accession>
<dbReference type="Gene3D" id="3.30.200.20">
    <property type="entry name" value="Phosphorylase Kinase, domain 1"/>
    <property type="match status" value="1"/>
</dbReference>
<dbReference type="InterPro" id="IPR008271">
    <property type="entry name" value="Ser/Thr_kinase_AS"/>
</dbReference>
<dbReference type="InterPro" id="IPR000719">
    <property type="entry name" value="Prot_kinase_dom"/>
</dbReference>
<dbReference type="SUPFAM" id="SSF50952">
    <property type="entry name" value="Soluble quinoprotein glucose dehydrogenase"/>
    <property type="match status" value="1"/>
</dbReference>
<evidence type="ECO:0000259" key="7">
    <source>
        <dbReference type="PROSITE" id="PS50011"/>
    </source>
</evidence>
<dbReference type="EMBL" id="CP036273">
    <property type="protein sequence ID" value="QDU24142.1"/>
    <property type="molecule type" value="Genomic_DNA"/>
</dbReference>
<dbReference type="PANTHER" id="PTHR43289:SF6">
    <property type="entry name" value="SERINE_THREONINE-PROTEIN KINASE NEKL-3"/>
    <property type="match status" value="1"/>
</dbReference>
<dbReference type="Pfam" id="PF00400">
    <property type="entry name" value="WD40"/>
    <property type="match status" value="3"/>
</dbReference>
<keyword evidence="2 5" id="KW-0547">Nucleotide-binding</keyword>
<dbReference type="KEGG" id="uli:ETAA1_61560"/>
<keyword evidence="4 5" id="KW-0067">ATP-binding</keyword>
<keyword evidence="3 8" id="KW-0418">Kinase</keyword>
<reference evidence="8 9" key="1">
    <citation type="submission" date="2019-02" db="EMBL/GenBank/DDBJ databases">
        <title>Deep-cultivation of Planctomycetes and their phenomic and genomic characterization uncovers novel biology.</title>
        <authorList>
            <person name="Wiegand S."/>
            <person name="Jogler M."/>
            <person name="Boedeker C."/>
            <person name="Pinto D."/>
            <person name="Vollmers J."/>
            <person name="Rivas-Marin E."/>
            <person name="Kohn T."/>
            <person name="Peeters S.H."/>
            <person name="Heuer A."/>
            <person name="Rast P."/>
            <person name="Oberbeckmann S."/>
            <person name="Bunk B."/>
            <person name="Jeske O."/>
            <person name="Meyerdierks A."/>
            <person name="Storesund J.E."/>
            <person name="Kallscheuer N."/>
            <person name="Luecker S."/>
            <person name="Lage O.M."/>
            <person name="Pohl T."/>
            <person name="Merkel B.J."/>
            <person name="Hornburger P."/>
            <person name="Mueller R.-W."/>
            <person name="Bruemmer F."/>
            <person name="Labrenz M."/>
            <person name="Spormann A.M."/>
            <person name="Op den Camp H."/>
            <person name="Overmann J."/>
            <person name="Amann R."/>
            <person name="Jetten M.S.M."/>
            <person name="Mascher T."/>
            <person name="Medema M.H."/>
            <person name="Devos D.P."/>
            <person name="Kaster A.-K."/>
            <person name="Ovreas L."/>
            <person name="Rohde M."/>
            <person name="Galperin M.Y."/>
            <person name="Jogler C."/>
        </authorList>
    </citation>
    <scope>NUCLEOTIDE SEQUENCE [LARGE SCALE GENOMIC DNA]</scope>
    <source>
        <strain evidence="8 9">ETA_A1</strain>
    </source>
</reference>
<protein>
    <submittedName>
        <fullName evidence="8">Serine/threonine-protein kinase PknB</fullName>
        <ecNumber evidence="8">2.7.11.1</ecNumber>
    </submittedName>
</protein>
<dbReference type="InterPro" id="IPR015943">
    <property type="entry name" value="WD40/YVTN_repeat-like_dom_sf"/>
</dbReference>